<evidence type="ECO:0000313" key="5">
    <source>
        <dbReference type="Proteomes" id="UP000324705"/>
    </source>
</evidence>
<protein>
    <recommendedName>
        <fullName evidence="3">Transposase (putative) gypsy type domain-containing protein</fullName>
    </recommendedName>
</protein>
<keyword evidence="1" id="KW-0175">Coiled coil</keyword>
<evidence type="ECO:0000256" key="2">
    <source>
        <dbReference type="SAM" id="MobiDB-lite"/>
    </source>
</evidence>
<dbReference type="PANTHER" id="PTHR31099:SF28">
    <property type="entry name" value="F5J5.12"/>
    <property type="match status" value="1"/>
</dbReference>
<gene>
    <name evidence="4" type="ORF">TRITD_7Av1G041040</name>
</gene>
<reference evidence="4 5" key="1">
    <citation type="submission" date="2017-09" db="EMBL/GenBank/DDBJ databases">
        <authorList>
            <consortium name="International Durum Wheat Genome Sequencing Consortium (IDWGSC)"/>
            <person name="Milanesi L."/>
        </authorList>
    </citation>
    <scope>NUCLEOTIDE SEQUENCE [LARGE SCALE GENOMIC DNA]</scope>
    <source>
        <strain evidence="5">cv. Svevo</strain>
    </source>
</reference>
<feature type="region of interest" description="Disordered" evidence="2">
    <location>
        <begin position="262"/>
        <end position="285"/>
    </location>
</feature>
<dbReference type="AlphaFoldDB" id="A0A9R1BJL8"/>
<dbReference type="EMBL" id="LT934123">
    <property type="protein sequence ID" value="VAI71007.1"/>
    <property type="molecule type" value="Genomic_DNA"/>
</dbReference>
<evidence type="ECO:0000256" key="1">
    <source>
        <dbReference type="SAM" id="Coils"/>
    </source>
</evidence>
<dbReference type="Gramene" id="TRITD7Av1G041040.1">
    <property type="protein sequence ID" value="TRITD7Av1G041040.1"/>
    <property type="gene ID" value="TRITD7Av1G041040"/>
</dbReference>
<accession>A0A9R1BJL8</accession>
<dbReference type="Pfam" id="PF04195">
    <property type="entry name" value="Transposase_28"/>
    <property type="match status" value="1"/>
</dbReference>
<organism evidence="4 5">
    <name type="scientific">Triticum turgidum subsp. durum</name>
    <name type="common">Durum wheat</name>
    <name type="synonym">Triticum durum</name>
    <dbReference type="NCBI Taxonomy" id="4567"/>
    <lineage>
        <taxon>Eukaryota</taxon>
        <taxon>Viridiplantae</taxon>
        <taxon>Streptophyta</taxon>
        <taxon>Embryophyta</taxon>
        <taxon>Tracheophyta</taxon>
        <taxon>Spermatophyta</taxon>
        <taxon>Magnoliopsida</taxon>
        <taxon>Liliopsida</taxon>
        <taxon>Poales</taxon>
        <taxon>Poaceae</taxon>
        <taxon>BOP clade</taxon>
        <taxon>Pooideae</taxon>
        <taxon>Triticodae</taxon>
        <taxon>Triticeae</taxon>
        <taxon>Triticinae</taxon>
        <taxon>Triticum</taxon>
    </lineage>
</organism>
<keyword evidence="5" id="KW-1185">Reference proteome</keyword>
<sequence>MPSSSSLYPEHRVVTAAELIAGNDAKETRATGAEGFASLLRTQDEVDALCDKYGVPKEFTARPAGDLRANSTPPPGAICVYARALEAGMRVPLRGFFREVLAHFGIAPAQLTPNGWRFMAGFLVLCESAGVPPSVAVFRRFFHLSIMDQKLEKGWYFFRSRRDITSLPNGGCKTTPGWRHEFFFLSSPEPWPCAVEWGEPSNGSFLDPALTVEENKSVVKLSAHGGAAVDLRNLLPAGRCRICAVVDLRNLLPATCPRRRRSNLAAASPPPRPSSCYKGMDPSVHDMMKTMPADKVAAQASASAKKRTWEEASGRHDGHTTDWDGGRELLQETVAPSLERAFAASEPSDGAAIRRAANCVLELGEKLVARERDAAALREQLEEAKAELAAAKWAADVELEKAQSELAAAGAELEKTKAELAAVEAEVVKTKAELSASLVEAELAAAKQAAEAVKTKAERAAAWEEVVKTKDELAAAEAELVQAKAELTAAKRAAETELVKTKAKLAAVEAELESAKAAAVQQFLASEEQVRQRAEDALEGYKRWRGHQAPAGRAA</sequence>
<dbReference type="Proteomes" id="UP000324705">
    <property type="component" value="Chromosome 7A"/>
</dbReference>
<dbReference type="OMA" id="GWRHEFF"/>
<feature type="region of interest" description="Disordered" evidence="2">
    <location>
        <begin position="305"/>
        <end position="324"/>
    </location>
</feature>
<evidence type="ECO:0000259" key="3">
    <source>
        <dbReference type="Pfam" id="PF04195"/>
    </source>
</evidence>
<evidence type="ECO:0000313" key="4">
    <source>
        <dbReference type="EMBL" id="VAI71007.1"/>
    </source>
</evidence>
<dbReference type="PANTHER" id="PTHR31099">
    <property type="entry name" value="OS06G0165300 PROTEIN"/>
    <property type="match status" value="1"/>
</dbReference>
<feature type="coiled-coil region" evidence="1">
    <location>
        <begin position="367"/>
        <end position="518"/>
    </location>
</feature>
<feature type="compositionally biased region" description="Basic and acidic residues" evidence="2">
    <location>
        <begin position="307"/>
        <end position="324"/>
    </location>
</feature>
<dbReference type="InterPro" id="IPR007321">
    <property type="entry name" value="Transposase_28"/>
</dbReference>
<feature type="domain" description="Transposase (putative) gypsy type" evidence="3">
    <location>
        <begin position="78"/>
        <end position="144"/>
    </location>
</feature>
<name>A0A9R1BJL8_TRITD</name>
<proteinExistence type="predicted"/>